<dbReference type="Proteomes" id="UP001301958">
    <property type="component" value="Unassembled WGS sequence"/>
</dbReference>
<dbReference type="EMBL" id="MU865300">
    <property type="protein sequence ID" value="KAK4230229.1"/>
    <property type="molecule type" value="Genomic_DNA"/>
</dbReference>
<protein>
    <submittedName>
        <fullName evidence="2">Uncharacterized protein</fullName>
    </submittedName>
</protein>
<gene>
    <name evidence="2" type="ORF">QBC38DRAFT_48959</name>
</gene>
<keyword evidence="3" id="KW-1185">Reference proteome</keyword>
<feature type="region of interest" description="Disordered" evidence="1">
    <location>
        <begin position="45"/>
        <end position="79"/>
    </location>
</feature>
<evidence type="ECO:0000313" key="2">
    <source>
        <dbReference type="EMBL" id="KAK4230229.1"/>
    </source>
</evidence>
<accession>A0AAN7BV62</accession>
<comment type="caution">
    <text evidence="2">The sequence shown here is derived from an EMBL/GenBank/DDBJ whole genome shotgun (WGS) entry which is preliminary data.</text>
</comment>
<reference evidence="2" key="2">
    <citation type="submission" date="2023-05" db="EMBL/GenBank/DDBJ databases">
        <authorList>
            <consortium name="Lawrence Berkeley National Laboratory"/>
            <person name="Steindorff A."/>
            <person name="Hensen N."/>
            <person name="Bonometti L."/>
            <person name="Westerberg I."/>
            <person name="Brannstrom I.O."/>
            <person name="Guillou S."/>
            <person name="Cros-Aarteil S."/>
            <person name="Calhoun S."/>
            <person name="Haridas S."/>
            <person name="Kuo A."/>
            <person name="Mondo S."/>
            <person name="Pangilinan J."/>
            <person name="Riley R."/>
            <person name="Labutti K."/>
            <person name="Andreopoulos B."/>
            <person name="Lipzen A."/>
            <person name="Chen C."/>
            <person name="Yanf M."/>
            <person name="Daum C."/>
            <person name="Ng V."/>
            <person name="Clum A."/>
            <person name="Ohm R."/>
            <person name="Martin F."/>
            <person name="Silar P."/>
            <person name="Natvig D."/>
            <person name="Lalanne C."/>
            <person name="Gautier V."/>
            <person name="Ament-Velasquez S.L."/>
            <person name="Kruys A."/>
            <person name="Hutchinson M.I."/>
            <person name="Powell A.J."/>
            <person name="Barry K."/>
            <person name="Miller A.N."/>
            <person name="Grigoriev I.V."/>
            <person name="Debuchy R."/>
            <person name="Gladieux P."/>
            <person name="Thoren M.H."/>
            <person name="Johannesson H."/>
        </authorList>
    </citation>
    <scope>NUCLEOTIDE SEQUENCE</scope>
    <source>
        <strain evidence="2">CBS 990.96</strain>
    </source>
</reference>
<name>A0AAN7BV62_9PEZI</name>
<feature type="compositionally biased region" description="Polar residues" evidence="1">
    <location>
        <begin position="45"/>
        <end position="61"/>
    </location>
</feature>
<dbReference type="AlphaFoldDB" id="A0AAN7BV62"/>
<sequence>MTSESRLSLPPWCGPRLGCSGAHRPGTSQFFPRLFSGLIASIPKWSNQQQSRGPIQGSSGTNRGGRKGECGSESTGWRPTRCVQRSASGLFGNGWQVPGEGSISRGTGIAADLRRGAMSPAEHQPQIRRFPSAVFNERFLVSSLGACQRKPSHPVGAVSMADTLQLVRPGIILAEVSTELFEMVTETEGAHGAVGFPRGAWACMQMAPCYRGNEHDEVALWFAYLTGGWRLAHSILTTTNGPDNLLALNCLGIVVEGN</sequence>
<reference evidence="2" key="1">
    <citation type="journal article" date="2023" name="Mol. Phylogenet. Evol.">
        <title>Genome-scale phylogeny and comparative genomics of the fungal order Sordariales.</title>
        <authorList>
            <person name="Hensen N."/>
            <person name="Bonometti L."/>
            <person name="Westerberg I."/>
            <person name="Brannstrom I.O."/>
            <person name="Guillou S."/>
            <person name="Cros-Aarteil S."/>
            <person name="Calhoun S."/>
            <person name="Haridas S."/>
            <person name="Kuo A."/>
            <person name="Mondo S."/>
            <person name="Pangilinan J."/>
            <person name="Riley R."/>
            <person name="LaButti K."/>
            <person name="Andreopoulos B."/>
            <person name="Lipzen A."/>
            <person name="Chen C."/>
            <person name="Yan M."/>
            <person name="Daum C."/>
            <person name="Ng V."/>
            <person name="Clum A."/>
            <person name="Steindorff A."/>
            <person name="Ohm R.A."/>
            <person name="Martin F."/>
            <person name="Silar P."/>
            <person name="Natvig D.O."/>
            <person name="Lalanne C."/>
            <person name="Gautier V."/>
            <person name="Ament-Velasquez S.L."/>
            <person name="Kruys A."/>
            <person name="Hutchinson M.I."/>
            <person name="Powell A.J."/>
            <person name="Barry K."/>
            <person name="Miller A.N."/>
            <person name="Grigoriev I.V."/>
            <person name="Debuchy R."/>
            <person name="Gladieux P."/>
            <person name="Hiltunen Thoren M."/>
            <person name="Johannesson H."/>
        </authorList>
    </citation>
    <scope>NUCLEOTIDE SEQUENCE</scope>
    <source>
        <strain evidence="2">CBS 990.96</strain>
    </source>
</reference>
<proteinExistence type="predicted"/>
<evidence type="ECO:0000256" key="1">
    <source>
        <dbReference type="SAM" id="MobiDB-lite"/>
    </source>
</evidence>
<organism evidence="2 3">
    <name type="scientific">Podospora fimiseda</name>
    <dbReference type="NCBI Taxonomy" id="252190"/>
    <lineage>
        <taxon>Eukaryota</taxon>
        <taxon>Fungi</taxon>
        <taxon>Dikarya</taxon>
        <taxon>Ascomycota</taxon>
        <taxon>Pezizomycotina</taxon>
        <taxon>Sordariomycetes</taxon>
        <taxon>Sordariomycetidae</taxon>
        <taxon>Sordariales</taxon>
        <taxon>Podosporaceae</taxon>
        <taxon>Podospora</taxon>
    </lineage>
</organism>
<evidence type="ECO:0000313" key="3">
    <source>
        <dbReference type="Proteomes" id="UP001301958"/>
    </source>
</evidence>